<organism evidence="2 3">
    <name type="scientific">Vibrio albus</name>
    <dbReference type="NCBI Taxonomy" id="2200953"/>
    <lineage>
        <taxon>Bacteria</taxon>
        <taxon>Pseudomonadati</taxon>
        <taxon>Pseudomonadota</taxon>
        <taxon>Gammaproteobacteria</taxon>
        <taxon>Vibrionales</taxon>
        <taxon>Vibrionaceae</taxon>
        <taxon>Vibrio</taxon>
    </lineage>
</organism>
<evidence type="ECO:0000313" key="3">
    <source>
        <dbReference type="Proteomes" id="UP000245362"/>
    </source>
</evidence>
<keyword evidence="1" id="KW-0812">Transmembrane</keyword>
<evidence type="ECO:0000313" key="2">
    <source>
        <dbReference type="EMBL" id="PWI32653.1"/>
    </source>
</evidence>
<comment type="caution">
    <text evidence="2">The sequence shown here is derived from an EMBL/GenBank/DDBJ whole genome shotgun (WGS) entry which is preliminary data.</text>
</comment>
<keyword evidence="3" id="KW-1185">Reference proteome</keyword>
<keyword evidence="1" id="KW-1133">Transmembrane helix</keyword>
<keyword evidence="1" id="KW-0472">Membrane</keyword>
<feature type="transmembrane region" description="Helical" evidence="1">
    <location>
        <begin position="30"/>
        <end position="50"/>
    </location>
</feature>
<sequence length="161" mass="18460">MTDIASTVSKLLPLEALHLPAPPGFWPLAWGWWSLLLTIILTLLFVILLWKWRKKRLAPKRAAIALLTLERHTISPSGAMEIVRQAALSYYPRQRVAHLSGTKWLDFLDSQINGPLFKTSEREWLKALYEKQPEIETEPLIEQCQEWLTLALPPKKGGKRG</sequence>
<dbReference type="EMBL" id="QFWT01000008">
    <property type="protein sequence ID" value="PWI32653.1"/>
    <property type="molecule type" value="Genomic_DNA"/>
</dbReference>
<reference evidence="2 3" key="1">
    <citation type="submission" date="2018-05" db="EMBL/GenBank/DDBJ databases">
        <title>Vibrio limimaris sp. nov., isolated from marine sediment.</title>
        <authorList>
            <person name="Li C.-M."/>
        </authorList>
    </citation>
    <scope>NUCLEOTIDE SEQUENCE [LARGE SCALE GENOMIC DNA]</scope>
    <source>
        <strain evidence="2 3">E4404</strain>
    </source>
</reference>
<accession>A0A2U3B770</accession>
<gene>
    <name evidence="2" type="ORF">DI392_14675</name>
</gene>
<dbReference type="Proteomes" id="UP000245362">
    <property type="component" value="Unassembled WGS sequence"/>
</dbReference>
<name>A0A2U3B770_9VIBR</name>
<proteinExistence type="predicted"/>
<dbReference type="Pfam" id="PF14316">
    <property type="entry name" value="DUF4381"/>
    <property type="match status" value="1"/>
</dbReference>
<dbReference type="OrthoDB" id="283083at2"/>
<protein>
    <submittedName>
        <fullName evidence="2">DUF4381 domain-containing protein</fullName>
    </submittedName>
</protein>
<dbReference type="InterPro" id="IPR025489">
    <property type="entry name" value="DUF4381"/>
</dbReference>
<evidence type="ECO:0000256" key="1">
    <source>
        <dbReference type="SAM" id="Phobius"/>
    </source>
</evidence>
<dbReference type="AlphaFoldDB" id="A0A2U3B770"/>
<dbReference type="RefSeq" id="WP_109320439.1">
    <property type="nucleotide sequence ID" value="NZ_QFWT01000008.1"/>
</dbReference>